<dbReference type="Proteomes" id="UP001417504">
    <property type="component" value="Unassembled WGS sequence"/>
</dbReference>
<reference evidence="2 3" key="1">
    <citation type="submission" date="2024-01" db="EMBL/GenBank/DDBJ databases">
        <title>Genome assemblies of Stephania.</title>
        <authorList>
            <person name="Yang L."/>
        </authorList>
    </citation>
    <scope>NUCLEOTIDE SEQUENCE [LARGE SCALE GENOMIC DNA]</scope>
    <source>
        <strain evidence="2">QJT</strain>
        <tissue evidence="2">Leaf</tissue>
    </source>
</reference>
<evidence type="ECO:0000313" key="2">
    <source>
        <dbReference type="EMBL" id="KAK9090672.1"/>
    </source>
</evidence>
<dbReference type="AlphaFoldDB" id="A0AAP0HN50"/>
<proteinExistence type="predicted"/>
<feature type="region of interest" description="Disordered" evidence="1">
    <location>
        <begin position="1"/>
        <end position="56"/>
    </location>
</feature>
<accession>A0AAP0HN50</accession>
<protein>
    <submittedName>
        <fullName evidence="2">Uncharacterized protein</fullName>
    </submittedName>
</protein>
<name>A0AAP0HN50_9MAGN</name>
<sequence>MVEEMYQQESKDEEDTVDHHDQGDEDDDGDCDGDEALDRSHYTSKQSHGQSDDYFCTIPIISLPLPTKNKE</sequence>
<gene>
    <name evidence="2" type="ORF">Sjap_023849</name>
</gene>
<feature type="compositionally biased region" description="Acidic residues" evidence="1">
    <location>
        <begin position="23"/>
        <end position="35"/>
    </location>
</feature>
<keyword evidence="3" id="KW-1185">Reference proteome</keyword>
<organism evidence="2 3">
    <name type="scientific">Stephania japonica</name>
    <dbReference type="NCBI Taxonomy" id="461633"/>
    <lineage>
        <taxon>Eukaryota</taxon>
        <taxon>Viridiplantae</taxon>
        <taxon>Streptophyta</taxon>
        <taxon>Embryophyta</taxon>
        <taxon>Tracheophyta</taxon>
        <taxon>Spermatophyta</taxon>
        <taxon>Magnoliopsida</taxon>
        <taxon>Ranunculales</taxon>
        <taxon>Menispermaceae</taxon>
        <taxon>Menispermoideae</taxon>
        <taxon>Cissampelideae</taxon>
        <taxon>Stephania</taxon>
    </lineage>
</organism>
<dbReference type="EMBL" id="JBBNAE010000010">
    <property type="protein sequence ID" value="KAK9090672.1"/>
    <property type="molecule type" value="Genomic_DNA"/>
</dbReference>
<evidence type="ECO:0000256" key="1">
    <source>
        <dbReference type="SAM" id="MobiDB-lite"/>
    </source>
</evidence>
<evidence type="ECO:0000313" key="3">
    <source>
        <dbReference type="Proteomes" id="UP001417504"/>
    </source>
</evidence>
<comment type="caution">
    <text evidence="2">The sequence shown here is derived from an EMBL/GenBank/DDBJ whole genome shotgun (WGS) entry which is preliminary data.</text>
</comment>